<gene>
    <name evidence="1" type="ORF">mPipKuh1_007912</name>
</gene>
<accession>A0A7J8B2N3</accession>
<protein>
    <submittedName>
        <fullName evidence="1">Uncharacterized protein</fullName>
    </submittedName>
</protein>
<name>A0A7J8B2N3_PIPKU</name>
<evidence type="ECO:0000313" key="2">
    <source>
        <dbReference type="Proteomes" id="UP000558488"/>
    </source>
</evidence>
<dbReference type="EMBL" id="JACAGB010000001">
    <property type="protein sequence ID" value="KAF6392736.1"/>
    <property type="molecule type" value="Genomic_DNA"/>
</dbReference>
<comment type="caution">
    <text evidence="1">The sequence shown here is derived from an EMBL/GenBank/DDBJ whole genome shotgun (WGS) entry which is preliminary data.</text>
</comment>
<keyword evidence="2" id="KW-1185">Reference proteome</keyword>
<organism evidence="1 2">
    <name type="scientific">Pipistrellus kuhlii</name>
    <name type="common">Kuhl's pipistrelle</name>
    <dbReference type="NCBI Taxonomy" id="59472"/>
    <lineage>
        <taxon>Eukaryota</taxon>
        <taxon>Metazoa</taxon>
        <taxon>Chordata</taxon>
        <taxon>Craniata</taxon>
        <taxon>Vertebrata</taxon>
        <taxon>Euteleostomi</taxon>
        <taxon>Mammalia</taxon>
        <taxon>Eutheria</taxon>
        <taxon>Laurasiatheria</taxon>
        <taxon>Chiroptera</taxon>
        <taxon>Yangochiroptera</taxon>
        <taxon>Vespertilionidae</taxon>
        <taxon>Pipistrellus</taxon>
    </lineage>
</organism>
<dbReference type="Proteomes" id="UP000558488">
    <property type="component" value="Unassembled WGS sequence"/>
</dbReference>
<reference evidence="1 2" key="1">
    <citation type="journal article" date="2020" name="Nature">
        <title>Six reference-quality genomes reveal evolution of bat adaptations.</title>
        <authorList>
            <person name="Jebb D."/>
            <person name="Huang Z."/>
            <person name="Pippel M."/>
            <person name="Hughes G.M."/>
            <person name="Lavrichenko K."/>
            <person name="Devanna P."/>
            <person name="Winkler S."/>
            <person name="Jermiin L.S."/>
            <person name="Skirmuntt E.C."/>
            <person name="Katzourakis A."/>
            <person name="Burkitt-Gray L."/>
            <person name="Ray D.A."/>
            <person name="Sullivan K.A.M."/>
            <person name="Roscito J.G."/>
            <person name="Kirilenko B.M."/>
            <person name="Davalos L.M."/>
            <person name="Corthals A.P."/>
            <person name="Power M.L."/>
            <person name="Jones G."/>
            <person name="Ransome R.D."/>
            <person name="Dechmann D.K.N."/>
            <person name="Locatelli A.G."/>
            <person name="Puechmaille S.J."/>
            <person name="Fedrigo O."/>
            <person name="Jarvis E.D."/>
            <person name="Hiller M."/>
            <person name="Vernes S.C."/>
            <person name="Myers E.W."/>
            <person name="Teeling E.C."/>
        </authorList>
    </citation>
    <scope>NUCLEOTIDE SEQUENCE [LARGE SCALE GENOMIC DNA]</scope>
    <source>
        <strain evidence="1">MPipKuh1</strain>
        <tissue evidence="1">Flight muscle</tissue>
    </source>
</reference>
<sequence length="145" mass="16211">MNLIFWFNDPSQMSTGTSKPDFAHLYHQQSPARKLPRDTLVVSSSVGMFSCFLLPQFQILPDKGLLYHCRHVMPCKFTLQCPLFKSGDCKATICSNLSWSPKGEPAAPQNHCSHLLFFFFGGWILGCRSPALALNTASGPLRLMM</sequence>
<dbReference type="AlphaFoldDB" id="A0A7J8B2N3"/>
<evidence type="ECO:0000313" key="1">
    <source>
        <dbReference type="EMBL" id="KAF6392736.1"/>
    </source>
</evidence>
<proteinExistence type="predicted"/>